<reference evidence="2 3" key="1">
    <citation type="submission" date="2015-09" db="EMBL/GenBank/DDBJ databases">
        <title>Identification and resolution of microdiversity through metagenomic sequencing of parallel consortia.</title>
        <authorList>
            <person name="Nelson W.C."/>
            <person name="Romine M.F."/>
            <person name="Lindemann S.R."/>
        </authorList>
    </citation>
    <scope>NUCLEOTIDE SEQUENCE [LARGE SCALE GENOMIC DNA]</scope>
    <source>
        <strain evidence="2">Ana</strain>
    </source>
</reference>
<keyword evidence="1" id="KW-0472">Membrane</keyword>
<protein>
    <submittedName>
        <fullName evidence="2">Uncharacterized protein</fullName>
    </submittedName>
</protein>
<dbReference type="STRING" id="1666911.HLUCCA11_08390"/>
<evidence type="ECO:0000313" key="2">
    <source>
        <dbReference type="EMBL" id="KPQ35904.1"/>
    </source>
</evidence>
<proteinExistence type="predicted"/>
<sequence length="91" mass="10183">MVWVMAPLHSLLLNFSLLVGQSKVFHFFQEEPIGAIAVLLAVTLIVPPIFERLKLVHRLAEAIHAKITLLHILSRADHVGARRITFGLGRN</sequence>
<name>A0A0P8C359_9CYAN</name>
<dbReference type="Proteomes" id="UP000050465">
    <property type="component" value="Unassembled WGS sequence"/>
</dbReference>
<feature type="transmembrane region" description="Helical" evidence="1">
    <location>
        <begin position="32"/>
        <end position="50"/>
    </location>
</feature>
<evidence type="ECO:0000256" key="1">
    <source>
        <dbReference type="SAM" id="Phobius"/>
    </source>
</evidence>
<comment type="caution">
    <text evidence="2">The sequence shown here is derived from an EMBL/GenBank/DDBJ whole genome shotgun (WGS) entry which is preliminary data.</text>
</comment>
<evidence type="ECO:0000313" key="3">
    <source>
        <dbReference type="Proteomes" id="UP000050465"/>
    </source>
</evidence>
<organism evidence="2 3">
    <name type="scientific">Phormidesmis priestleyi Ana</name>
    <dbReference type="NCBI Taxonomy" id="1666911"/>
    <lineage>
        <taxon>Bacteria</taxon>
        <taxon>Bacillati</taxon>
        <taxon>Cyanobacteriota</taxon>
        <taxon>Cyanophyceae</taxon>
        <taxon>Leptolyngbyales</taxon>
        <taxon>Leptolyngbyaceae</taxon>
        <taxon>Phormidesmis</taxon>
    </lineage>
</organism>
<dbReference type="EMBL" id="LJZR01000009">
    <property type="protein sequence ID" value="KPQ35904.1"/>
    <property type="molecule type" value="Genomic_DNA"/>
</dbReference>
<dbReference type="AlphaFoldDB" id="A0A0P8C359"/>
<keyword evidence="1" id="KW-1133">Transmembrane helix</keyword>
<accession>A0A0P8C359</accession>
<gene>
    <name evidence="2" type="ORF">HLUCCA11_08390</name>
</gene>
<keyword evidence="1" id="KW-0812">Transmembrane</keyword>